<dbReference type="KEGG" id="fas:105273119"/>
<dbReference type="PANTHER" id="PTHR14725">
    <property type="entry name" value="RIBOSOME-BINDING FACTOR A, MITOCHONDRIAL-RELATED"/>
    <property type="match status" value="1"/>
</dbReference>
<proteinExistence type="predicted"/>
<dbReference type="GO" id="GO:0006364">
    <property type="term" value="P:rRNA processing"/>
    <property type="evidence" value="ECO:0007669"/>
    <property type="project" value="InterPro"/>
</dbReference>
<protein>
    <submittedName>
        <fullName evidence="2">RBFA protein</fullName>
    </submittedName>
</protein>
<feature type="compositionally biased region" description="Acidic residues" evidence="1">
    <location>
        <begin position="339"/>
        <end position="361"/>
    </location>
</feature>
<dbReference type="InterPro" id="IPR015946">
    <property type="entry name" value="KH_dom-like_a/b"/>
</dbReference>
<organism evidence="2">
    <name type="scientific">Fopius arisanus</name>
    <dbReference type="NCBI Taxonomy" id="64838"/>
    <lineage>
        <taxon>Eukaryota</taxon>
        <taxon>Metazoa</taxon>
        <taxon>Ecdysozoa</taxon>
        <taxon>Arthropoda</taxon>
        <taxon>Hexapoda</taxon>
        <taxon>Insecta</taxon>
        <taxon>Pterygota</taxon>
        <taxon>Neoptera</taxon>
        <taxon>Endopterygota</taxon>
        <taxon>Hymenoptera</taxon>
        <taxon>Apocrita</taxon>
        <taxon>Ichneumonoidea</taxon>
        <taxon>Braconidae</taxon>
        <taxon>Opiinae</taxon>
        <taxon>Fopius</taxon>
    </lineage>
</organism>
<sequence length="369" mass="43423">MLKFSKIQLSYCYCRFIATSSMTSKNYMGRQGKFMRKLMREDAPKKKWHTTRPGRTQQAFSVDTSKLVSPHVTRRVNVLNKIFMNYITDMMTTGEMSTKLVGRSIEVTHVKLSNDFHVVRVYWFCNEHDPDRLKETNRILEQMAFNLRHELSQLKVIGVVPQIQFVKDKAVAANIELEKRIADADYGEDHVPIVRVAQPKPQLTLYTTLPADVKKKLLEEAPKEGNEEAGSEEDPEDNTPYLIDLPPMKHNILGLNHWIIMSRVKQSLNKVRTPVTMERQWSPVNYQQSFDPVNVRAYQNTAEEMKAFDEFLIKRKIEDKYRDRWELRKMNSDVFNNENETDEYDESYDYEEEQYIDEFNDPDSQKTVQ</sequence>
<dbReference type="InterPro" id="IPR039212">
    <property type="entry name" value="RBFA_mitochondrial"/>
</dbReference>
<evidence type="ECO:0000313" key="2">
    <source>
        <dbReference type="EMBL" id="JAG84841.1"/>
    </source>
</evidence>
<dbReference type="SUPFAM" id="SSF89919">
    <property type="entry name" value="Ribosome-binding factor A, RbfA"/>
    <property type="match status" value="1"/>
</dbReference>
<accession>A0A9R1TRT6</accession>
<evidence type="ECO:0000313" key="3">
    <source>
        <dbReference type="Proteomes" id="UP000694866"/>
    </source>
</evidence>
<dbReference type="InterPro" id="IPR023799">
    <property type="entry name" value="RbfA_dom_sf"/>
</dbReference>
<name>A0A0C9REP4_9HYME</name>
<evidence type="ECO:0000256" key="1">
    <source>
        <dbReference type="SAM" id="MobiDB-lite"/>
    </source>
</evidence>
<feature type="region of interest" description="Disordered" evidence="1">
    <location>
        <begin position="335"/>
        <end position="369"/>
    </location>
</feature>
<dbReference type="InterPro" id="IPR000238">
    <property type="entry name" value="RbfA"/>
</dbReference>
<dbReference type="Gene3D" id="3.30.300.20">
    <property type="match status" value="1"/>
</dbReference>
<feature type="compositionally biased region" description="Acidic residues" evidence="1">
    <location>
        <begin position="227"/>
        <end position="237"/>
    </location>
</feature>
<dbReference type="RefSeq" id="XP_011313668.1">
    <property type="nucleotide sequence ID" value="XM_011315366.1"/>
</dbReference>
<dbReference type="Proteomes" id="UP000694866">
    <property type="component" value="Unplaced"/>
</dbReference>
<reference evidence="2" key="1">
    <citation type="submission" date="2015-01" db="EMBL/GenBank/DDBJ databases">
        <title>Transcriptome Assembly of Fopius arisanus.</title>
        <authorList>
            <person name="Geib S."/>
        </authorList>
    </citation>
    <scope>NUCLEOTIDE SEQUENCE</scope>
</reference>
<dbReference type="Pfam" id="PF02033">
    <property type="entry name" value="RBFA"/>
    <property type="match status" value="1"/>
</dbReference>
<accession>A0A0C9REP4</accession>
<gene>
    <name evidence="2" type="primary">RBFA</name>
    <name evidence="4" type="synonym">LOC105273119</name>
    <name evidence="2" type="ORF">g.16792</name>
</gene>
<reference evidence="4" key="2">
    <citation type="submission" date="2025-04" db="UniProtKB">
        <authorList>
            <consortium name="RefSeq"/>
        </authorList>
    </citation>
    <scope>IDENTIFICATION</scope>
    <source>
        <strain evidence="4">USDA-PBARC FA_bdor</strain>
        <tissue evidence="4">Whole organism</tissue>
    </source>
</reference>
<dbReference type="PANTHER" id="PTHR14725:SF0">
    <property type="entry name" value="RIBOSOME-BINDING FACTOR A, MITOCHONDRIAL-RELATED"/>
    <property type="match status" value="1"/>
</dbReference>
<keyword evidence="3" id="KW-1185">Reference proteome</keyword>
<dbReference type="AlphaFoldDB" id="A0A0C9REP4"/>
<dbReference type="EMBL" id="GBYB01015074">
    <property type="protein sequence ID" value="JAG84841.1"/>
    <property type="molecule type" value="Transcribed_RNA"/>
</dbReference>
<dbReference type="OrthoDB" id="418445at2759"/>
<dbReference type="GeneID" id="105273119"/>
<evidence type="ECO:0000313" key="4">
    <source>
        <dbReference type="RefSeq" id="XP_011313668.1"/>
    </source>
</evidence>
<feature type="region of interest" description="Disordered" evidence="1">
    <location>
        <begin position="222"/>
        <end position="242"/>
    </location>
</feature>